<dbReference type="Gene3D" id="3.30.70.2970">
    <property type="entry name" value="Protein of unknown function (DUF541), domain 2"/>
    <property type="match status" value="1"/>
</dbReference>
<organism evidence="1 2">
    <name type="scientific">Emergomyces africanus</name>
    <dbReference type="NCBI Taxonomy" id="1955775"/>
    <lineage>
        <taxon>Eukaryota</taxon>
        <taxon>Fungi</taxon>
        <taxon>Dikarya</taxon>
        <taxon>Ascomycota</taxon>
        <taxon>Pezizomycotina</taxon>
        <taxon>Eurotiomycetes</taxon>
        <taxon>Eurotiomycetidae</taxon>
        <taxon>Onygenales</taxon>
        <taxon>Ajellomycetaceae</taxon>
        <taxon>Emergomyces</taxon>
    </lineage>
</organism>
<dbReference type="OrthoDB" id="3335918at2759"/>
<name>A0A1B7P0K8_9EURO</name>
<evidence type="ECO:0008006" key="3">
    <source>
        <dbReference type="Google" id="ProtNLM"/>
    </source>
</evidence>
<accession>A0A1B7P0K8</accession>
<dbReference type="AlphaFoldDB" id="A0A1B7P0K8"/>
<dbReference type="InterPro" id="IPR007497">
    <property type="entry name" value="SIMPL/DUF541"/>
</dbReference>
<evidence type="ECO:0000313" key="2">
    <source>
        <dbReference type="Proteomes" id="UP000091918"/>
    </source>
</evidence>
<dbReference type="Pfam" id="PF04402">
    <property type="entry name" value="SIMPL"/>
    <property type="match status" value="1"/>
</dbReference>
<dbReference type="Proteomes" id="UP000091918">
    <property type="component" value="Unassembled WGS sequence"/>
</dbReference>
<dbReference type="Gene3D" id="3.30.110.170">
    <property type="entry name" value="Protein of unknown function (DUF541), domain 1"/>
    <property type="match status" value="1"/>
</dbReference>
<dbReference type="InterPro" id="IPR052022">
    <property type="entry name" value="26kDa_periplasmic_antigen"/>
</dbReference>
<proteinExistence type="predicted"/>
<protein>
    <recommendedName>
        <fullName evidence="3">SIMPL domain-containing protein</fullName>
    </recommendedName>
</protein>
<gene>
    <name evidence="1" type="ORF">ACJ72_03105</name>
</gene>
<comment type="caution">
    <text evidence="1">The sequence shown here is derived from an EMBL/GenBank/DDBJ whole genome shotgun (WGS) entry which is preliminary data.</text>
</comment>
<dbReference type="EMBL" id="LGUA01000290">
    <property type="protein sequence ID" value="OAX82548.1"/>
    <property type="molecule type" value="Genomic_DNA"/>
</dbReference>
<dbReference type="PANTHER" id="PTHR34387">
    <property type="entry name" value="SLR1258 PROTEIN"/>
    <property type="match status" value="1"/>
</dbReference>
<reference evidence="1 2" key="1">
    <citation type="submission" date="2015-07" db="EMBL/GenBank/DDBJ databases">
        <title>Emmonsia species relationships and genome sequence.</title>
        <authorList>
            <person name="Cuomo C.A."/>
            <person name="Schwartz I.S."/>
            <person name="Kenyon C."/>
            <person name="de Hoog G.S."/>
            <person name="Govender N.P."/>
            <person name="Botha A."/>
            <person name="Moreno L."/>
            <person name="de Vries M."/>
            <person name="Munoz J.F."/>
            <person name="Stielow J.B."/>
        </authorList>
    </citation>
    <scope>NUCLEOTIDE SEQUENCE [LARGE SCALE GENOMIC DNA]</scope>
    <source>
        <strain evidence="1 2">CBS 136260</strain>
    </source>
</reference>
<dbReference type="GO" id="GO:0006974">
    <property type="term" value="P:DNA damage response"/>
    <property type="evidence" value="ECO:0007669"/>
    <property type="project" value="TreeGrafter"/>
</dbReference>
<sequence length="225" mass="24579">MAKPITICVNGYIEVNRVPERAVLYLAVIHKGSEQTTASSNVVQTSKNVQELLETYAPRLPSGEATSDAAITHWSMANMSTSSYPDPSDRKPVFEATTTFTVKFRDFETLGTVASKLSVMPNVSIKSVKWMLTDTTIASLASECRISAAHDALEKARDYAKAFGYQDVQPCEISDTTYGLPAPGSASVMRARKRKLGPAHELQILAFHPEEVSMSSSVTVRFNIV</sequence>
<dbReference type="PANTHER" id="PTHR34387:SF1">
    <property type="entry name" value="PERIPLASMIC IMMUNOGENIC PROTEIN"/>
    <property type="match status" value="1"/>
</dbReference>
<keyword evidence="2" id="KW-1185">Reference proteome</keyword>
<evidence type="ECO:0000313" key="1">
    <source>
        <dbReference type="EMBL" id="OAX82548.1"/>
    </source>
</evidence>